<dbReference type="Proteomes" id="UP000481153">
    <property type="component" value="Unassembled WGS sequence"/>
</dbReference>
<comment type="caution">
    <text evidence="1">The sequence shown here is derived from an EMBL/GenBank/DDBJ whole genome shotgun (WGS) entry which is preliminary data.</text>
</comment>
<accession>A0A6G0WJR0</accession>
<proteinExistence type="predicted"/>
<evidence type="ECO:0000313" key="1">
    <source>
        <dbReference type="EMBL" id="KAF0727482.1"/>
    </source>
</evidence>
<reference evidence="1 2" key="1">
    <citation type="submission" date="2019-07" db="EMBL/GenBank/DDBJ databases">
        <title>Genomics analysis of Aphanomyces spp. identifies a new class of oomycete effector associated with host adaptation.</title>
        <authorList>
            <person name="Gaulin E."/>
        </authorList>
    </citation>
    <scope>NUCLEOTIDE SEQUENCE [LARGE SCALE GENOMIC DNA]</scope>
    <source>
        <strain evidence="1 2">ATCC 201684</strain>
    </source>
</reference>
<dbReference type="AlphaFoldDB" id="A0A6G0WJR0"/>
<organism evidence="1 2">
    <name type="scientific">Aphanomyces euteiches</name>
    <dbReference type="NCBI Taxonomy" id="100861"/>
    <lineage>
        <taxon>Eukaryota</taxon>
        <taxon>Sar</taxon>
        <taxon>Stramenopiles</taxon>
        <taxon>Oomycota</taxon>
        <taxon>Saprolegniomycetes</taxon>
        <taxon>Saprolegniales</taxon>
        <taxon>Verrucalvaceae</taxon>
        <taxon>Aphanomyces</taxon>
    </lineage>
</organism>
<keyword evidence="2" id="KW-1185">Reference proteome</keyword>
<name>A0A6G0WJR0_9STRA</name>
<sequence>MLILRQDLKARRSYRAMILMLVELEDLLMELDAFDDNELYAWTAIENERQSIENGFQKPIAIDINENFRTLGCQREELISRVEDVHFDKLAMGICLLGHLDRLVRLVDANDIGYTHTFGNGINSDA</sequence>
<dbReference type="EMBL" id="VJMJ01000194">
    <property type="protein sequence ID" value="KAF0727482.1"/>
    <property type="molecule type" value="Genomic_DNA"/>
</dbReference>
<gene>
    <name evidence="1" type="ORF">Ae201684_014503</name>
</gene>
<protein>
    <submittedName>
        <fullName evidence="1">Uncharacterized protein</fullName>
    </submittedName>
</protein>
<evidence type="ECO:0000313" key="2">
    <source>
        <dbReference type="Proteomes" id="UP000481153"/>
    </source>
</evidence>